<comment type="cofactor">
    <cofactor evidence="1">
        <name>Fe(3+)</name>
        <dbReference type="ChEBI" id="CHEBI:29034"/>
    </cofactor>
</comment>
<dbReference type="Pfam" id="PF02915">
    <property type="entry name" value="Rubrerythrin"/>
    <property type="match status" value="1"/>
</dbReference>
<reference evidence="11" key="1">
    <citation type="journal article" date="2011" name="ISME J.">
        <title>The endosymbionts of the deep-sea tubeworms Riftia pachyptila and Tevnia jerichonana share an identical physiology as revealed by proteogenomic analyses.</title>
        <authorList>
            <person name="Gardebrecht A."/>
            <person name="Markert S."/>
            <person name="Felbeck H."/>
            <person name="Thuermer A."/>
            <person name="Albrecht D."/>
            <person name="Wollherr A."/>
            <person name="Kabisch J."/>
            <person name="Lehmann R."/>
            <person name="Daniel R."/>
            <person name="Liesegang H."/>
            <person name="Hecker M."/>
            <person name="Sievert S.M."/>
            <person name="Schweder T."/>
        </authorList>
    </citation>
    <scope>NUCLEOTIDE SEQUENCE [LARGE SCALE GENOMIC DNA]</scope>
</reference>
<dbReference type="Proteomes" id="UP000004491">
    <property type="component" value="Unassembled WGS sequence"/>
</dbReference>
<dbReference type="InterPro" id="IPR024934">
    <property type="entry name" value="Rubredoxin-like_dom"/>
</dbReference>
<keyword evidence="12" id="KW-1185">Reference proteome</keyword>
<evidence type="ECO:0000259" key="10">
    <source>
        <dbReference type="PROSITE" id="PS50905"/>
    </source>
</evidence>
<dbReference type="GO" id="GO:0016491">
    <property type="term" value="F:oxidoreductase activity"/>
    <property type="evidence" value="ECO:0007669"/>
    <property type="project" value="InterPro"/>
</dbReference>
<dbReference type="Gene3D" id="1.20.1260.10">
    <property type="match status" value="1"/>
</dbReference>
<dbReference type="InterPro" id="IPR052364">
    <property type="entry name" value="Rubrerythrin"/>
</dbReference>
<organism evidence="11 12">
    <name type="scientific">endosymbiont of Riftia pachyptila</name>
    <name type="common">vent Ph05</name>
    <dbReference type="NCBI Taxonomy" id="1048808"/>
    <lineage>
        <taxon>Bacteria</taxon>
        <taxon>Pseudomonadati</taxon>
        <taxon>Pseudomonadota</taxon>
        <taxon>Gammaproteobacteria</taxon>
        <taxon>sulfur-oxidizing symbionts</taxon>
    </lineage>
</organism>
<dbReference type="GO" id="GO:0005506">
    <property type="term" value="F:iron ion binding"/>
    <property type="evidence" value="ECO:0007669"/>
    <property type="project" value="InterPro"/>
</dbReference>
<evidence type="ECO:0000259" key="9">
    <source>
        <dbReference type="PROSITE" id="PS50903"/>
    </source>
</evidence>
<evidence type="ECO:0000256" key="3">
    <source>
        <dbReference type="ARBA" id="ARBA00022723"/>
    </source>
</evidence>
<sequence>MPIKVPGERRILMSRSIKGTQTEKNLLIAFAGESQARNRYTYFAGVARKEGLVQISHIFEETANQEKEHAKRFFKFLEGGEVEVTETFPAGGIGTTLENLRAAAAGEEHEWTSMYPEFARVAREEGFEQVAMAFEAISIAEKQHGKRYTDLADNLEAGRVFKRNGKVVWRCRNCGYLHEAEAAPDLCPACLHPQAHFELLGENW</sequence>
<evidence type="ECO:0000256" key="1">
    <source>
        <dbReference type="ARBA" id="ARBA00001965"/>
    </source>
</evidence>
<dbReference type="InterPro" id="IPR009040">
    <property type="entry name" value="Ferritin-like_diiron"/>
</dbReference>
<dbReference type="PANTHER" id="PTHR43865">
    <property type="entry name" value="RUBRERYTHRIN-RELATED"/>
    <property type="match status" value="1"/>
</dbReference>
<comment type="subunit">
    <text evidence="7">Homodimer. Possesses two rubredoxin-like centers and two non-sulfur oxo-bridged di-iron centers per dimer.</text>
</comment>
<dbReference type="InterPro" id="IPR003251">
    <property type="entry name" value="Rr_diiron-bd_dom"/>
</dbReference>
<dbReference type="InterPro" id="IPR009078">
    <property type="entry name" value="Ferritin-like_SF"/>
</dbReference>
<evidence type="ECO:0000313" key="11">
    <source>
        <dbReference type="EMBL" id="EGV50649.1"/>
    </source>
</evidence>
<dbReference type="AlphaFoldDB" id="G2DFF6"/>
<dbReference type="CDD" id="cd00729">
    <property type="entry name" value="rubredoxin_SM"/>
    <property type="match status" value="1"/>
</dbReference>
<keyword evidence="5" id="KW-0408">Iron</keyword>
<evidence type="ECO:0000256" key="8">
    <source>
        <dbReference type="ARBA" id="ARBA00069213"/>
    </source>
</evidence>
<keyword evidence="3" id="KW-0479">Metal-binding</keyword>
<proteinExistence type="predicted"/>
<dbReference type="CDD" id="cd01041">
    <property type="entry name" value="Rubrerythrin"/>
    <property type="match status" value="1"/>
</dbReference>
<evidence type="ECO:0000313" key="12">
    <source>
        <dbReference type="Proteomes" id="UP000004491"/>
    </source>
</evidence>
<dbReference type="PROSITE" id="PS50903">
    <property type="entry name" value="RUBREDOXIN_LIKE"/>
    <property type="match status" value="1"/>
</dbReference>
<dbReference type="SUPFAM" id="SSF47240">
    <property type="entry name" value="Ferritin-like"/>
    <property type="match status" value="1"/>
</dbReference>
<evidence type="ECO:0000256" key="6">
    <source>
        <dbReference type="ARBA" id="ARBA00055868"/>
    </source>
</evidence>
<evidence type="ECO:0000256" key="4">
    <source>
        <dbReference type="ARBA" id="ARBA00022982"/>
    </source>
</evidence>
<protein>
    <recommendedName>
        <fullName evidence="8">Rubrerythrin</fullName>
    </recommendedName>
</protein>
<gene>
    <name evidence="11" type="primary">rbr1</name>
    <name evidence="11" type="ORF">Rifp1Sym_cq00130</name>
</gene>
<dbReference type="NCBIfam" id="NF045767">
    <property type="entry name" value="RuberyRbr"/>
    <property type="match status" value="1"/>
</dbReference>
<dbReference type="FunFam" id="2.20.28.10:FF:000018">
    <property type="entry name" value="Rubrerythrin"/>
    <property type="match status" value="1"/>
</dbReference>
<dbReference type="PANTHER" id="PTHR43865:SF1">
    <property type="entry name" value="RUBRERYTHRIN-RELATED"/>
    <property type="match status" value="1"/>
</dbReference>
<keyword evidence="2" id="KW-0813">Transport</keyword>
<evidence type="ECO:0000256" key="2">
    <source>
        <dbReference type="ARBA" id="ARBA00022448"/>
    </source>
</evidence>
<dbReference type="PROSITE" id="PS50905">
    <property type="entry name" value="FERRITIN_LIKE"/>
    <property type="match status" value="1"/>
</dbReference>
<dbReference type="EMBL" id="AFOC01000070">
    <property type="protein sequence ID" value="EGV50649.1"/>
    <property type="molecule type" value="Genomic_DNA"/>
</dbReference>
<evidence type="ECO:0000256" key="5">
    <source>
        <dbReference type="ARBA" id="ARBA00023004"/>
    </source>
</evidence>
<name>G2DFF6_9GAMM</name>
<keyword evidence="4" id="KW-0249">Electron transport</keyword>
<comment type="function">
    <text evidence="6">May provide oxidative stress protection via catalytic reduction of intracellular hydrogen peroxide.</text>
</comment>
<dbReference type="SUPFAM" id="SSF57802">
    <property type="entry name" value="Rubredoxin-like"/>
    <property type="match status" value="1"/>
</dbReference>
<dbReference type="Gene3D" id="2.20.28.10">
    <property type="match status" value="1"/>
</dbReference>
<feature type="domain" description="Rubredoxin-like" evidence="9">
    <location>
        <begin position="166"/>
        <end position="200"/>
    </location>
</feature>
<feature type="domain" description="Ferritin-like diiron" evidence="10">
    <location>
        <begin position="16"/>
        <end position="159"/>
    </location>
</feature>
<comment type="caution">
    <text evidence="11">The sequence shown here is derived from an EMBL/GenBank/DDBJ whole genome shotgun (WGS) entry which is preliminary data.</text>
</comment>
<dbReference type="InterPro" id="IPR012347">
    <property type="entry name" value="Ferritin-like"/>
</dbReference>
<dbReference type="PATRIC" id="fig|1048808.3.peg.2375"/>
<evidence type="ECO:0000256" key="7">
    <source>
        <dbReference type="ARBA" id="ARBA00063441"/>
    </source>
</evidence>
<accession>G2DFF6</accession>
<dbReference type="InterPro" id="IPR048574">
    <property type="entry name" value="RUBY_RBDX"/>
</dbReference>
<dbReference type="Pfam" id="PF21349">
    <property type="entry name" value="RUBY_RBDX"/>
    <property type="match status" value="1"/>
</dbReference>